<evidence type="ECO:0000313" key="2">
    <source>
        <dbReference type="Proteomes" id="UP000323257"/>
    </source>
</evidence>
<reference evidence="1 2" key="1">
    <citation type="submission" date="2019-07" db="EMBL/GenBank/DDBJ databases">
        <title>Genomic Encyclopedia of Type Strains, Phase III (KMG-III): the genomes of soil and plant-associated and newly described type strains.</title>
        <authorList>
            <person name="Whitman W."/>
        </authorList>
    </citation>
    <scope>NUCLEOTIDE SEQUENCE [LARGE SCALE GENOMIC DNA]</scope>
    <source>
        <strain evidence="1 2">BL24</strain>
    </source>
</reference>
<protein>
    <submittedName>
        <fullName evidence="1">Uncharacterized protein</fullName>
    </submittedName>
</protein>
<organism evidence="1 2">
    <name type="scientific">Paenibacillus methanolicus</name>
    <dbReference type="NCBI Taxonomy" id="582686"/>
    <lineage>
        <taxon>Bacteria</taxon>
        <taxon>Bacillati</taxon>
        <taxon>Bacillota</taxon>
        <taxon>Bacilli</taxon>
        <taxon>Bacillales</taxon>
        <taxon>Paenibacillaceae</taxon>
        <taxon>Paenibacillus</taxon>
    </lineage>
</organism>
<dbReference type="AlphaFoldDB" id="A0A5S5CGS9"/>
<sequence>MRTRMMQIPIKQVLIEEDSFWGRRQTLVRETVIPFQWQALNDEIPGAEPSRTVENFRIAAGSRGSRACSRAAYRRRACGSRLVLV</sequence>
<accession>A0A5S5CGS9</accession>
<evidence type="ECO:0000313" key="1">
    <source>
        <dbReference type="EMBL" id="TYP78922.1"/>
    </source>
</evidence>
<proteinExistence type="predicted"/>
<keyword evidence="2" id="KW-1185">Reference proteome</keyword>
<name>A0A5S5CGS9_9BACL</name>
<dbReference type="EMBL" id="VNHS01000001">
    <property type="protein sequence ID" value="TYP78922.1"/>
    <property type="molecule type" value="Genomic_DNA"/>
</dbReference>
<gene>
    <name evidence="1" type="ORF">BCM02_10137</name>
</gene>
<dbReference type="Proteomes" id="UP000323257">
    <property type="component" value="Unassembled WGS sequence"/>
</dbReference>
<comment type="caution">
    <text evidence="1">The sequence shown here is derived from an EMBL/GenBank/DDBJ whole genome shotgun (WGS) entry which is preliminary data.</text>
</comment>
<dbReference type="RefSeq" id="WP_246183123.1">
    <property type="nucleotide sequence ID" value="NZ_VNHS01000001.1"/>
</dbReference>